<protein>
    <recommendedName>
        <fullName evidence="24">Endonuclease</fullName>
    </recommendedName>
</protein>
<keyword evidence="18" id="KW-0863">Zinc-finger</keyword>
<keyword evidence="23" id="KW-1185">Reference proteome</keyword>
<evidence type="ECO:0000256" key="13">
    <source>
        <dbReference type="ARBA" id="ARBA00022918"/>
    </source>
</evidence>
<accession>A0ABN7AJL5</accession>
<evidence type="ECO:0000256" key="14">
    <source>
        <dbReference type="ARBA" id="ARBA00022932"/>
    </source>
</evidence>
<dbReference type="SUPFAM" id="SSF56672">
    <property type="entry name" value="DNA/RNA polymerases"/>
    <property type="match status" value="1"/>
</dbReference>
<evidence type="ECO:0000256" key="16">
    <source>
        <dbReference type="ARBA" id="ARBA00023172"/>
    </source>
</evidence>
<evidence type="ECO:0000256" key="6">
    <source>
        <dbReference type="ARBA" id="ARBA00022741"/>
    </source>
</evidence>
<keyword evidence="16" id="KW-0233">DNA recombination</keyword>
<evidence type="ECO:0008006" key="24">
    <source>
        <dbReference type="Google" id="ProtNLM"/>
    </source>
</evidence>
<evidence type="ECO:0000256" key="3">
    <source>
        <dbReference type="ARBA" id="ARBA00022670"/>
    </source>
</evidence>
<evidence type="ECO:0000259" key="20">
    <source>
        <dbReference type="PROSITE" id="PS50158"/>
    </source>
</evidence>
<keyword evidence="2" id="KW-1188">Viral release from host cell</keyword>
<dbReference type="Proteomes" id="UP001307889">
    <property type="component" value="Chromosome 3"/>
</dbReference>
<dbReference type="PROSITE" id="PS50994">
    <property type="entry name" value="INTEGRASE"/>
    <property type="match status" value="1"/>
</dbReference>
<dbReference type="InterPro" id="IPR013103">
    <property type="entry name" value="RVT_2"/>
</dbReference>
<dbReference type="EMBL" id="AP028911">
    <property type="protein sequence ID" value="BES92442.1"/>
    <property type="molecule type" value="Genomic_DNA"/>
</dbReference>
<reference evidence="22 23" key="1">
    <citation type="submission" date="2023-09" db="EMBL/GenBank/DDBJ databases">
        <title>Nesidiocoris tenuis whole genome shotgun sequence.</title>
        <authorList>
            <person name="Shibata T."/>
            <person name="Shimoda M."/>
            <person name="Kobayashi T."/>
            <person name="Uehara T."/>
        </authorList>
    </citation>
    <scope>NUCLEOTIDE SEQUENCE [LARGE SCALE GENOMIC DNA]</scope>
    <source>
        <strain evidence="22 23">Japan</strain>
    </source>
</reference>
<keyword evidence="15" id="KW-0917">Virion maturation</keyword>
<keyword evidence="7" id="KW-0064">Aspartyl protease</keyword>
<dbReference type="Pfam" id="PF07727">
    <property type="entry name" value="RVT_2"/>
    <property type="match status" value="1"/>
</dbReference>
<evidence type="ECO:0000256" key="2">
    <source>
        <dbReference type="ARBA" id="ARBA00022612"/>
    </source>
</evidence>
<feature type="region of interest" description="Disordered" evidence="19">
    <location>
        <begin position="707"/>
        <end position="764"/>
    </location>
</feature>
<keyword evidence="12" id="KW-0229">DNA integration</keyword>
<evidence type="ECO:0000256" key="4">
    <source>
        <dbReference type="ARBA" id="ARBA00022722"/>
    </source>
</evidence>
<feature type="domain" description="Integrase catalytic" evidence="21">
    <location>
        <begin position="484"/>
        <end position="650"/>
    </location>
</feature>
<keyword evidence="14" id="KW-0239">DNA-directed DNA polymerase</keyword>
<keyword evidence="17" id="KW-0511">Multifunctional enzyme</keyword>
<evidence type="ECO:0000259" key="21">
    <source>
        <dbReference type="PROSITE" id="PS50994"/>
    </source>
</evidence>
<evidence type="ECO:0000256" key="11">
    <source>
        <dbReference type="ARBA" id="ARBA00022842"/>
    </source>
</evidence>
<dbReference type="InterPro" id="IPR012337">
    <property type="entry name" value="RNaseH-like_sf"/>
</dbReference>
<dbReference type="PANTHER" id="PTHR42648">
    <property type="entry name" value="TRANSPOSASE, PUTATIVE-RELATED"/>
    <property type="match status" value="1"/>
</dbReference>
<keyword evidence="6" id="KW-0547">Nucleotide-binding</keyword>
<feature type="domain" description="CCHC-type" evidence="20">
    <location>
        <begin position="237"/>
        <end position="253"/>
    </location>
</feature>
<dbReference type="CDD" id="cd09272">
    <property type="entry name" value="RNase_HI_RT_Ty1"/>
    <property type="match status" value="1"/>
</dbReference>
<dbReference type="InterPro" id="IPR057670">
    <property type="entry name" value="SH3_retrovirus"/>
</dbReference>
<dbReference type="Pfam" id="PF22936">
    <property type="entry name" value="Pol_BBD"/>
    <property type="match status" value="1"/>
</dbReference>
<keyword evidence="14" id="KW-0808">Transferase</keyword>
<gene>
    <name evidence="22" type="ORF">NTJ_05253</name>
</gene>
<dbReference type="InterPro" id="IPR036875">
    <property type="entry name" value="Znf_CCHC_sf"/>
</dbReference>
<keyword evidence="5" id="KW-0479">Metal-binding</keyword>
<evidence type="ECO:0000256" key="12">
    <source>
        <dbReference type="ARBA" id="ARBA00022908"/>
    </source>
</evidence>
<keyword evidence="8" id="KW-0255">Endonuclease</keyword>
<dbReference type="InterPro" id="IPR043502">
    <property type="entry name" value="DNA/RNA_pol_sf"/>
</dbReference>
<dbReference type="Gene3D" id="3.30.420.10">
    <property type="entry name" value="Ribonuclease H-like superfamily/Ribonuclease H"/>
    <property type="match status" value="1"/>
</dbReference>
<dbReference type="Pfam" id="PF14223">
    <property type="entry name" value="Retrotran_gag_2"/>
    <property type="match status" value="1"/>
</dbReference>
<dbReference type="SUPFAM" id="SSF53098">
    <property type="entry name" value="Ribonuclease H-like"/>
    <property type="match status" value="1"/>
</dbReference>
<keyword evidence="14" id="KW-0548">Nucleotidyltransferase</keyword>
<keyword evidence="11" id="KW-0460">Magnesium</keyword>
<evidence type="ECO:0000256" key="18">
    <source>
        <dbReference type="PROSITE-ProRule" id="PRU00047"/>
    </source>
</evidence>
<evidence type="ECO:0000256" key="8">
    <source>
        <dbReference type="ARBA" id="ARBA00022759"/>
    </source>
</evidence>
<organism evidence="22 23">
    <name type="scientific">Nesidiocoris tenuis</name>
    <dbReference type="NCBI Taxonomy" id="355587"/>
    <lineage>
        <taxon>Eukaryota</taxon>
        <taxon>Metazoa</taxon>
        <taxon>Ecdysozoa</taxon>
        <taxon>Arthropoda</taxon>
        <taxon>Hexapoda</taxon>
        <taxon>Insecta</taxon>
        <taxon>Pterygota</taxon>
        <taxon>Neoptera</taxon>
        <taxon>Paraneoptera</taxon>
        <taxon>Hemiptera</taxon>
        <taxon>Heteroptera</taxon>
        <taxon>Panheteroptera</taxon>
        <taxon>Cimicomorpha</taxon>
        <taxon>Miridae</taxon>
        <taxon>Dicyphina</taxon>
        <taxon>Nesidiocoris</taxon>
    </lineage>
</organism>
<comment type="function">
    <text evidence="1">The aspartyl protease (PR) mediates the proteolytic cleavages of the Gag and Gag-Pol polyproteins after assembly of the VLP.</text>
</comment>
<keyword evidence="3" id="KW-0645">Protease</keyword>
<evidence type="ECO:0000256" key="5">
    <source>
        <dbReference type="ARBA" id="ARBA00022723"/>
    </source>
</evidence>
<evidence type="ECO:0000256" key="9">
    <source>
        <dbReference type="ARBA" id="ARBA00022801"/>
    </source>
</evidence>
<evidence type="ECO:0000256" key="17">
    <source>
        <dbReference type="ARBA" id="ARBA00023268"/>
    </source>
</evidence>
<evidence type="ECO:0000256" key="7">
    <source>
        <dbReference type="ARBA" id="ARBA00022750"/>
    </source>
</evidence>
<keyword evidence="10" id="KW-0067">ATP-binding</keyword>
<evidence type="ECO:0000256" key="10">
    <source>
        <dbReference type="ARBA" id="ARBA00022840"/>
    </source>
</evidence>
<dbReference type="InterPro" id="IPR054722">
    <property type="entry name" value="PolX-like_BBD"/>
</dbReference>
<dbReference type="Pfam" id="PF25597">
    <property type="entry name" value="SH3_retrovirus"/>
    <property type="match status" value="1"/>
</dbReference>
<evidence type="ECO:0000256" key="1">
    <source>
        <dbReference type="ARBA" id="ARBA00002180"/>
    </source>
</evidence>
<dbReference type="PROSITE" id="PS50158">
    <property type="entry name" value="ZF_CCHC"/>
    <property type="match status" value="1"/>
</dbReference>
<evidence type="ECO:0000313" key="22">
    <source>
        <dbReference type="EMBL" id="BES92442.1"/>
    </source>
</evidence>
<keyword evidence="9" id="KW-0378">Hydrolase</keyword>
<dbReference type="InterPro" id="IPR039537">
    <property type="entry name" value="Retrotran_Ty1/copia-like"/>
</dbReference>
<keyword evidence="18" id="KW-0862">Zinc</keyword>
<name>A0ABN7AJL5_9HEMI</name>
<keyword evidence="13" id="KW-0695">RNA-directed DNA polymerase</keyword>
<evidence type="ECO:0000256" key="19">
    <source>
        <dbReference type="SAM" id="MobiDB-lite"/>
    </source>
</evidence>
<feature type="compositionally biased region" description="Low complexity" evidence="19">
    <location>
        <begin position="713"/>
        <end position="727"/>
    </location>
</feature>
<dbReference type="PANTHER" id="PTHR42648:SF11">
    <property type="entry name" value="TRANSPOSON TY4-P GAG-POL POLYPROTEIN"/>
    <property type="match status" value="1"/>
</dbReference>
<keyword evidence="4" id="KW-0540">Nuclease</keyword>
<evidence type="ECO:0000256" key="15">
    <source>
        <dbReference type="ARBA" id="ARBA00023113"/>
    </source>
</evidence>
<dbReference type="Pfam" id="PF00665">
    <property type="entry name" value="rve"/>
    <property type="match status" value="1"/>
</dbReference>
<evidence type="ECO:0000313" key="23">
    <source>
        <dbReference type="Proteomes" id="UP001307889"/>
    </source>
</evidence>
<dbReference type="InterPro" id="IPR001878">
    <property type="entry name" value="Znf_CCHC"/>
</dbReference>
<sequence>MASSNSAIANMKTFDGTGFAEWDFRMRLHLERKGCKEALEVKPQGMKDKTFNQLDLDARDIIVQWLSDKVVATVMTCTTAREMYDSLKNTYTKQGLADRVTLKKELSAMKFDKGKLSDFLEKFERKIQELDRCGSKMENGEVISQLLAAMPNSYQAVTIAIDVLYSQNHDSVTLNFVKNKLLQEETRQKAGMSSDSVAEPTSAFYGSRFSPRGRGRGKFVNKEPNFVQQNTSYSPFKCHHCRQTGHKRSECPRLGRKTTGNSAVVENDTEKEIAFSCVDNFIPSESLAVGLAPADTADIANLDCFLADRSTDVIEMIVDSGATNHLISSRYEKFLMDPEPVNVKISVAKKGEHLTAIKRGNLYVTCNDVNLKIKDVLLCENLDFNLLSIPKIEKEGFSVTFGSGKIAINDGNKPVIQGSMSRGLYVISFIPRFFAHATRQVEFSELLHRRMGHSSLYPTKTFCQACLKGKQCRLPFTPTPEARKAKRPLEIVSTDVAGPISPDTFDGKKYYVSFVDHYTHFTCVYLISSKSEVLEKFREYEAHVTNHFKSRIVQLRCDNGGEFSSKEFKDFCRTQGTKIAYNIPRTPENNSTCERMHRTILEMARCLLFDAQLNKELWGEAVLASVYTINRLSSKAIGNKMPAELWYGREIELKKIKVFGATAHAHIAKEDRTGKLAERSRQLVMVGYTDNGYRLWDPEQKKIITARNVIFDESPTSSTTPTPSETTNAEPAGGVEPEQIEEPTREEPQNPITRSGRTRRPPRRLDDYVIASDPQYNIDGALTTFQEAVSGEDANHWIAAIDEEKEALRKSNTFTMVDESQVANRKILTSRWVFRKKDDGRYRARLVIRGCQQRYGVDFLETFSPVVSTSSLRLLIALAVRNNFHLAQFDVKSAFLHGDLTEEIFMRLPEGYPPGVCKLNKSLYGLKQSPMCWNEKLKSTLKKFGLQPTKNESCLFVNNTKTLMLAIHIDDGLLIGKRNDEMNKFLHDLQQDFDLTYTYQPTKYLGMEIIKKTGLIKLSQESYLQSVLERYGMENTKSAATPMMTGSSTLEEQQRSDGQFPYRECVGSLLYLSNKTRPDVAYAISFASRHMENPTRQDVANVKRTLKYLSGSSSAGIQYQWDGNDRLVAYSDADFANDPETRKSTTGYVISYCGGPISWASRKQSVVATSTTEAEFIAAADCSKELLFLKSLILELTGAQVDADLNIDNMSAIHLIKNGIMNRRSKHIEVKYHFIVEKVSSGLIKILYCPTEFQLADIFTKPLGNIKFESFK</sequence>
<dbReference type="InterPro" id="IPR001584">
    <property type="entry name" value="Integrase_cat-core"/>
</dbReference>
<proteinExistence type="predicted"/>
<dbReference type="InterPro" id="IPR036397">
    <property type="entry name" value="RNaseH_sf"/>
</dbReference>
<dbReference type="SUPFAM" id="SSF57756">
    <property type="entry name" value="Retrovirus zinc finger-like domains"/>
    <property type="match status" value="1"/>
</dbReference>